<reference evidence="2" key="1">
    <citation type="submission" date="2023-03" db="EMBL/GenBank/DDBJ databases">
        <title>Massive genome expansion in bonnet fungi (Mycena s.s.) driven by repeated elements and novel gene families across ecological guilds.</title>
        <authorList>
            <consortium name="Lawrence Berkeley National Laboratory"/>
            <person name="Harder C.B."/>
            <person name="Miyauchi S."/>
            <person name="Viragh M."/>
            <person name="Kuo A."/>
            <person name="Thoen E."/>
            <person name="Andreopoulos B."/>
            <person name="Lu D."/>
            <person name="Skrede I."/>
            <person name="Drula E."/>
            <person name="Henrissat B."/>
            <person name="Morin E."/>
            <person name="Kohler A."/>
            <person name="Barry K."/>
            <person name="LaButti K."/>
            <person name="Morin E."/>
            <person name="Salamov A."/>
            <person name="Lipzen A."/>
            <person name="Mereny Z."/>
            <person name="Hegedus B."/>
            <person name="Baldrian P."/>
            <person name="Stursova M."/>
            <person name="Weitz H."/>
            <person name="Taylor A."/>
            <person name="Grigoriev I.V."/>
            <person name="Nagy L.G."/>
            <person name="Martin F."/>
            <person name="Kauserud H."/>
        </authorList>
    </citation>
    <scope>NUCLEOTIDE SEQUENCE</scope>
    <source>
        <strain evidence="2">CBHHK182m</strain>
    </source>
</reference>
<evidence type="ECO:0000313" key="2">
    <source>
        <dbReference type="EMBL" id="KAJ7699729.1"/>
    </source>
</evidence>
<dbReference type="Proteomes" id="UP001215598">
    <property type="component" value="Unassembled WGS sequence"/>
</dbReference>
<dbReference type="AlphaFoldDB" id="A0AAD7DV72"/>
<gene>
    <name evidence="2" type="ORF">B0H16DRAFT_1349046</name>
</gene>
<evidence type="ECO:0000256" key="1">
    <source>
        <dbReference type="SAM" id="MobiDB-lite"/>
    </source>
</evidence>
<sequence>MRLLDGETECKKCRDLLSAEPRLARLLSRVEHGVHENSPLLFQPVSGLIEIAHRRAEQARGARLIKLNDTSKIGRKMTTIDDYKELTMAIASGKMARIGNILQAGLANQAGVRGLLQLCLRANANTLHAGHDAASRSLGLLFLRLGGARVAEIAHRALGLPSVTTLRRHTVIRPLLPSAGMPTVAEIETNIDSCLDATPEFSNMKTQAVSEVRVVHQVLMLDEIATEKRVRYDDRTNKVVGVCRKHGHKVPLELNSEDDLEVLCDGLKNGDAHLGREATVAAFGALSANPREYSARPILFSADCKHESGREHAKKILRPLVTAINNKSDRGNTKFRLICVASDGESRRGTAFAREYMKRPLSPSSRIFQHLQGLEFMNYLVGDDDVTCDKDFKHAIKCLRSLTMRDAGFEVLGFLITVPILREHLLADGISSSKINAYLNPNDKQDVGLAFSVLKAVWSLPPAPADSTPSFVAARDALRIFGKLAYNIVVPYACLDMDLSTQLTHLSTAAHLLLDLYLYNDARTRFMPSQTFVNLMIMIKNVFFCVAKTKVDIPEGKFWIILLGTDRLEVFFGLIRTAIGTDANVDLLQLASRGTHTTEVQVILSEHPEWDRTPRRIKLPAITTTGDFDSKVDHINPASCTGDLAVSRVNLLTCWKKGRQITEGIIQGSAQRFENRAKDPRINILAPRGKLMFPPVEEAEDEAEPYRCKNLEDEFPPVDEQAPPEPEPSYLGDGDLEDALGVEEPRGGFDAYMHIGGQRITKAKAL</sequence>
<keyword evidence="3" id="KW-1185">Reference proteome</keyword>
<feature type="region of interest" description="Disordered" evidence="1">
    <location>
        <begin position="714"/>
        <end position="742"/>
    </location>
</feature>
<comment type="caution">
    <text evidence="2">The sequence shown here is derived from an EMBL/GenBank/DDBJ whole genome shotgun (WGS) entry which is preliminary data.</text>
</comment>
<feature type="non-terminal residue" evidence="2">
    <location>
        <position position="766"/>
    </location>
</feature>
<name>A0AAD7DV72_9AGAR</name>
<proteinExistence type="predicted"/>
<accession>A0AAD7DV72</accession>
<organism evidence="2 3">
    <name type="scientific">Mycena metata</name>
    <dbReference type="NCBI Taxonomy" id="1033252"/>
    <lineage>
        <taxon>Eukaryota</taxon>
        <taxon>Fungi</taxon>
        <taxon>Dikarya</taxon>
        <taxon>Basidiomycota</taxon>
        <taxon>Agaricomycotina</taxon>
        <taxon>Agaricomycetes</taxon>
        <taxon>Agaricomycetidae</taxon>
        <taxon>Agaricales</taxon>
        <taxon>Marasmiineae</taxon>
        <taxon>Mycenaceae</taxon>
        <taxon>Mycena</taxon>
    </lineage>
</organism>
<dbReference type="EMBL" id="JARKIB010000567">
    <property type="protein sequence ID" value="KAJ7699729.1"/>
    <property type="molecule type" value="Genomic_DNA"/>
</dbReference>
<protein>
    <submittedName>
        <fullName evidence="2">Uncharacterized protein</fullName>
    </submittedName>
</protein>
<evidence type="ECO:0000313" key="3">
    <source>
        <dbReference type="Proteomes" id="UP001215598"/>
    </source>
</evidence>